<dbReference type="Pfam" id="PF00069">
    <property type="entry name" value="Pkinase"/>
    <property type="match status" value="1"/>
</dbReference>
<evidence type="ECO:0000313" key="8">
    <source>
        <dbReference type="EMBL" id="PWJ12497.1"/>
    </source>
</evidence>
<accession>A0A2Y9B673</accession>
<dbReference type="Proteomes" id="UP000245839">
    <property type="component" value="Unassembled WGS sequence"/>
</dbReference>
<dbReference type="EMBL" id="QGDJ01000016">
    <property type="protein sequence ID" value="PWJ12497.1"/>
    <property type="molecule type" value="Genomic_DNA"/>
</dbReference>
<dbReference type="GO" id="GO:0004674">
    <property type="term" value="F:protein serine/threonine kinase activity"/>
    <property type="evidence" value="ECO:0007669"/>
    <property type="project" value="UniProtKB-EC"/>
</dbReference>
<feature type="compositionally biased region" description="Low complexity" evidence="6">
    <location>
        <begin position="318"/>
        <end position="332"/>
    </location>
</feature>
<feature type="compositionally biased region" description="Low complexity" evidence="6">
    <location>
        <begin position="428"/>
        <end position="440"/>
    </location>
</feature>
<evidence type="ECO:0000256" key="6">
    <source>
        <dbReference type="SAM" id="MobiDB-lite"/>
    </source>
</evidence>
<evidence type="ECO:0000256" key="1">
    <source>
        <dbReference type="ARBA" id="ARBA00012513"/>
    </source>
</evidence>
<feature type="region of interest" description="Disordered" evidence="6">
    <location>
        <begin position="377"/>
        <end position="409"/>
    </location>
</feature>
<dbReference type="InterPro" id="IPR011009">
    <property type="entry name" value="Kinase-like_dom_sf"/>
</dbReference>
<dbReference type="InterPro" id="IPR000719">
    <property type="entry name" value="Prot_kinase_dom"/>
</dbReference>
<dbReference type="EMBL" id="UETC01000016">
    <property type="protein sequence ID" value="SSA50978.1"/>
    <property type="molecule type" value="Genomic_DNA"/>
</dbReference>
<evidence type="ECO:0000313" key="9">
    <source>
        <dbReference type="EMBL" id="SSA50978.1"/>
    </source>
</evidence>
<sequence length="728" mass="76639">MVSAEMGDQTFAEGTADELPAGTELLHGQYKIVSFLNAGGFGITYRAVDSLDRPVVIKECFPGAFCRRSRAIVQPRSRAHTNEFDGIVRLFVEEARSLSKLQHPNIVGVHQVFEENDTAYMALDFVEGRDLLDILEDPSTDLPPDQIVSILDDMLDAVRFVHGQGMLHRDISPDNILIDGSGKPVLIDFGAARQQAQKQSRVLSAMRVVKDGYSPQEFYITGSEQGPFSDLYALGASFYHLISREIPPDSQRRLTAIATGDPDPYVPLAGRFPEYDENMLKAIDKALSILPRDRMQSAAEWLAFMSGQPMQPAPTPARPKAAPANAPTAPKAGKGKLVAGVAVLAVAAGLGFVFTQGGGEALAPEAPSLASVAPAATSSPFQSAPEGIDETSFAVSSNDTPAASVETPHAQAEALVAPSLPEPEIAAPAAPEAETELPSAEPRRVAPIPEGPSETDVAAALPVRAPSFSARPALRPAGLASAFLPEPQRTPDAAAEPSGATILSAPRRATPADEVVTAELPQDPGVEAGDWSDLRPVSAELPGAEILPEPPAAETELLSTGWTLALPFPDLRVDAQGRSWVLSANGTPVADRAAFDALIARATDLSAVEEVDVTMGIGPQGGSASLQQTTTLATVYETHLEDGPTFRSERDGDGWTTRVLRIAAGGGSDLQVGDVVIGAMDTGQTFEGPTGLAEKIAEGLANDLDILNFAVTRDGSTWVASLALPSRD</sequence>
<dbReference type="OrthoDB" id="9801841at2"/>
<feature type="region of interest" description="Disordered" evidence="6">
    <location>
        <begin position="488"/>
        <end position="512"/>
    </location>
</feature>
<keyword evidence="4" id="KW-0418">Kinase</keyword>
<dbReference type="GO" id="GO:0005524">
    <property type="term" value="F:ATP binding"/>
    <property type="evidence" value="ECO:0007669"/>
    <property type="project" value="UniProtKB-KW"/>
</dbReference>
<evidence type="ECO:0000256" key="5">
    <source>
        <dbReference type="ARBA" id="ARBA00022840"/>
    </source>
</evidence>
<evidence type="ECO:0000313" key="10">
    <source>
        <dbReference type="Proteomes" id="UP000245839"/>
    </source>
</evidence>
<organism evidence="9 11">
    <name type="scientific">Jannaschia seohaensis</name>
    <dbReference type="NCBI Taxonomy" id="475081"/>
    <lineage>
        <taxon>Bacteria</taxon>
        <taxon>Pseudomonadati</taxon>
        <taxon>Pseudomonadota</taxon>
        <taxon>Alphaproteobacteria</taxon>
        <taxon>Rhodobacterales</taxon>
        <taxon>Roseobacteraceae</taxon>
        <taxon>Jannaschia</taxon>
    </lineage>
</organism>
<dbReference type="EC" id="2.7.11.1" evidence="1"/>
<evidence type="ECO:0000313" key="11">
    <source>
        <dbReference type="Proteomes" id="UP000251571"/>
    </source>
</evidence>
<name>A0A2Y9B673_9RHOB</name>
<proteinExistence type="predicted"/>
<gene>
    <name evidence="8" type="ORF">BCF38_11655</name>
    <name evidence="9" type="ORF">SAMN05421539_11655</name>
</gene>
<evidence type="ECO:0000256" key="3">
    <source>
        <dbReference type="ARBA" id="ARBA00022741"/>
    </source>
</evidence>
<feature type="region of interest" description="Disordered" evidence="6">
    <location>
        <begin position="309"/>
        <end position="332"/>
    </location>
</feature>
<dbReference type="AlphaFoldDB" id="A0A2Y9B673"/>
<dbReference type="Gene3D" id="1.10.510.10">
    <property type="entry name" value="Transferase(Phosphotransferase) domain 1"/>
    <property type="match status" value="1"/>
</dbReference>
<dbReference type="SUPFAM" id="SSF56112">
    <property type="entry name" value="Protein kinase-like (PK-like)"/>
    <property type="match status" value="1"/>
</dbReference>
<dbReference type="PANTHER" id="PTHR43671">
    <property type="entry name" value="SERINE/THREONINE-PROTEIN KINASE NEK"/>
    <property type="match status" value="1"/>
</dbReference>
<dbReference type="PROSITE" id="PS50011">
    <property type="entry name" value="PROTEIN_KINASE_DOM"/>
    <property type="match status" value="1"/>
</dbReference>
<protein>
    <recommendedName>
        <fullName evidence="1">non-specific serine/threonine protein kinase</fullName>
        <ecNumber evidence="1">2.7.11.1</ecNumber>
    </recommendedName>
</protein>
<reference evidence="8 10" key="2">
    <citation type="submission" date="2018-03" db="EMBL/GenBank/DDBJ databases">
        <title>Genomic Encyclopedia of Archaeal and Bacterial Type Strains, Phase II (KMG-II): from individual species to whole genera.</title>
        <authorList>
            <person name="Goeker M."/>
        </authorList>
    </citation>
    <scope>NUCLEOTIDE SEQUENCE [LARGE SCALE GENOMIC DNA]</scope>
    <source>
        <strain evidence="8 10">DSM 25227</strain>
    </source>
</reference>
<evidence type="ECO:0000256" key="2">
    <source>
        <dbReference type="ARBA" id="ARBA00022679"/>
    </source>
</evidence>
<dbReference type="Gene3D" id="3.30.200.20">
    <property type="entry name" value="Phosphorylase Kinase, domain 1"/>
    <property type="match status" value="1"/>
</dbReference>
<keyword evidence="5" id="KW-0067">ATP-binding</keyword>
<feature type="domain" description="Protein kinase" evidence="7">
    <location>
        <begin position="30"/>
        <end position="305"/>
    </location>
</feature>
<dbReference type="PANTHER" id="PTHR43671:SF13">
    <property type="entry name" value="SERINE_THREONINE-PROTEIN KINASE NEK2"/>
    <property type="match status" value="1"/>
</dbReference>
<keyword evidence="10" id="KW-1185">Reference proteome</keyword>
<dbReference type="CDD" id="cd14014">
    <property type="entry name" value="STKc_PknB_like"/>
    <property type="match status" value="1"/>
</dbReference>
<evidence type="ECO:0000259" key="7">
    <source>
        <dbReference type="PROSITE" id="PS50011"/>
    </source>
</evidence>
<feature type="region of interest" description="Disordered" evidence="6">
    <location>
        <begin position="428"/>
        <end position="453"/>
    </location>
</feature>
<dbReference type="PROSITE" id="PS00109">
    <property type="entry name" value="PROTEIN_KINASE_TYR"/>
    <property type="match status" value="1"/>
</dbReference>
<keyword evidence="3" id="KW-0547">Nucleotide-binding</keyword>
<dbReference type="Proteomes" id="UP000251571">
    <property type="component" value="Unassembled WGS sequence"/>
</dbReference>
<reference evidence="9 11" key="1">
    <citation type="submission" date="2016-10" db="EMBL/GenBank/DDBJ databases">
        <authorList>
            <person name="Cai Z."/>
        </authorList>
    </citation>
    <scope>NUCLEOTIDE SEQUENCE [LARGE SCALE GENOMIC DNA]</scope>
    <source>
        <strain evidence="9 11">DSM 25227</strain>
    </source>
</reference>
<dbReference type="InterPro" id="IPR050660">
    <property type="entry name" value="NEK_Ser/Thr_kinase"/>
</dbReference>
<dbReference type="InterPro" id="IPR008266">
    <property type="entry name" value="Tyr_kinase_AS"/>
</dbReference>
<keyword evidence="2" id="KW-0808">Transferase</keyword>
<evidence type="ECO:0000256" key="4">
    <source>
        <dbReference type="ARBA" id="ARBA00022777"/>
    </source>
</evidence>